<evidence type="ECO:0000313" key="1">
    <source>
        <dbReference type="EMBL" id="QJT70625.1"/>
    </source>
</evidence>
<gene>
    <name evidence="1" type="ORF">2019VC1_20</name>
</gene>
<organism evidence="1">
    <name type="scientific">Vibrio phage Vc1</name>
    <dbReference type="NCBI Taxonomy" id="1480731"/>
    <lineage>
        <taxon>Viruses</taxon>
        <taxon>Duplodnaviria</taxon>
        <taxon>Heunggongvirae</taxon>
        <taxon>Uroviricota</taxon>
        <taxon>Caudoviricetes</taxon>
        <taxon>Drexlerviridae</taxon>
        <taxon>Jhansiroadvirus</taxon>
        <taxon>Jhansiroadvirus gwaliVC1</taxon>
    </lineage>
</organism>
<name>A0A6M5CAZ8_9CAUD</name>
<proteinExistence type="predicted"/>
<reference evidence="1" key="1">
    <citation type="submission" date="2020-04" db="EMBL/GenBank/DDBJ databases">
        <authorList>
            <person name="Kumar P."/>
            <person name="Meghvansi M.K."/>
            <person name="Kamboj D.V."/>
        </authorList>
    </citation>
    <scope>NUCLEOTIDE SEQUENCE [LARGE SCALE GENOMIC DNA]</scope>
</reference>
<sequence length="37" mass="4063">MVLTGSSGNTRGTKIALLLKQSPSNGAYLMQRNKRRN</sequence>
<protein>
    <submittedName>
        <fullName evidence="1">Uncharacterized protein</fullName>
    </submittedName>
</protein>
<dbReference type="EMBL" id="MT360682">
    <property type="protein sequence ID" value="QJT70625.1"/>
    <property type="molecule type" value="Genomic_DNA"/>
</dbReference>
<accession>A0A6M5CAZ8</accession>